<sequence length="224" mass="24863">MTVIVVEDDRALASTIIDYLEIENIVCDYASDGVNALDLIRANSYQVIVLDINLPRIDGLHVCKQLRASGNTTPIIMLTAKDKLDDKLNGFRAGTDDYLVKPFAMDELVARIRALSGRVSGQTTKISVGDLTLDLDQNIASRGERVLKLSPTAFKLLEILMRASPRVVSKQVLIHSVWGDNDTEVNNLKVHIHHIRKQVDQPEQAPLVHTIKPSGYVVKPAYEN</sequence>
<name>A0ABY9EF79_9GAMM</name>
<keyword evidence="11" id="KW-1185">Reference proteome</keyword>
<organism evidence="10 11">
    <name type="scientific">Microbulbifer spongiae</name>
    <dbReference type="NCBI Taxonomy" id="2944933"/>
    <lineage>
        <taxon>Bacteria</taxon>
        <taxon>Pseudomonadati</taxon>
        <taxon>Pseudomonadota</taxon>
        <taxon>Gammaproteobacteria</taxon>
        <taxon>Cellvibrionales</taxon>
        <taxon>Microbulbiferaceae</taxon>
        <taxon>Microbulbifer</taxon>
    </lineage>
</organism>
<dbReference type="SMART" id="SM00448">
    <property type="entry name" value="REC"/>
    <property type="match status" value="1"/>
</dbReference>
<dbReference type="CDD" id="cd17624">
    <property type="entry name" value="REC_OmpR_PmrA-like"/>
    <property type="match status" value="1"/>
</dbReference>
<dbReference type="EMBL" id="CP098023">
    <property type="protein sequence ID" value="WKD50179.1"/>
    <property type="molecule type" value="Genomic_DNA"/>
</dbReference>
<reference evidence="10 11" key="1">
    <citation type="submission" date="2022-05" db="EMBL/GenBank/DDBJ databases">
        <title>Microbulbifer sp. nov., isolated from sponge.</title>
        <authorList>
            <person name="Gao L."/>
        </authorList>
    </citation>
    <scope>NUCLEOTIDE SEQUENCE [LARGE SCALE GENOMIC DNA]</scope>
    <source>
        <strain evidence="10 11">MI-G</strain>
    </source>
</reference>
<dbReference type="PANTHER" id="PTHR48111:SF22">
    <property type="entry name" value="REGULATOR OF RPOS"/>
    <property type="match status" value="1"/>
</dbReference>
<evidence type="ECO:0000313" key="10">
    <source>
        <dbReference type="EMBL" id="WKD50179.1"/>
    </source>
</evidence>
<dbReference type="SUPFAM" id="SSF52172">
    <property type="entry name" value="CheY-like"/>
    <property type="match status" value="1"/>
</dbReference>
<dbReference type="Gene3D" id="3.40.50.2300">
    <property type="match status" value="1"/>
</dbReference>
<dbReference type="Gene3D" id="6.10.250.690">
    <property type="match status" value="1"/>
</dbReference>
<feature type="DNA-binding region" description="OmpR/PhoB-type" evidence="7">
    <location>
        <begin position="123"/>
        <end position="220"/>
    </location>
</feature>
<feature type="domain" description="OmpR/PhoB-type" evidence="9">
    <location>
        <begin position="123"/>
        <end position="220"/>
    </location>
</feature>
<evidence type="ECO:0000256" key="3">
    <source>
        <dbReference type="ARBA" id="ARBA00023015"/>
    </source>
</evidence>
<evidence type="ECO:0000259" key="9">
    <source>
        <dbReference type="PROSITE" id="PS51755"/>
    </source>
</evidence>
<dbReference type="InterPro" id="IPR001789">
    <property type="entry name" value="Sig_transdc_resp-reg_receiver"/>
</dbReference>
<dbReference type="InterPro" id="IPR039420">
    <property type="entry name" value="WalR-like"/>
</dbReference>
<evidence type="ECO:0000256" key="1">
    <source>
        <dbReference type="ARBA" id="ARBA00022553"/>
    </source>
</evidence>
<dbReference type="PANTHER" id="PTHR48111">
    <property type="entry name" value="REGULATOR OF RPOS"/>
    <property type="match status" value="1"/>
</dbReference>
<dbReference type="Gene3D" id="1.10.10.10">
    <property type="entry name" value="Winged helix-like DNA-binding domain superfamily/Winged helix DNA-binding domain"/>
    <property type="match status" value="1"/>
</dbReference>
<dbReference type="RefSeq" id="WP_301416235.1">
    <property type="nucleotide sequence ID" value="NZ_CP098023.1"/>
</dbReference>
<dbReference type="InterPro" id="IPR036388">
    <property type="entry name" value="WH-like_DNA-bd_sf"/>
</dbReference>
<feature type="domain" description="Response regulatory" evidence="8">
    <location>
        <begin position="2"/>
        <end position="116"/>
    </location>
</feature>
<evidence type="ECO:0000256" key="5">
    <source>
        <dbReference type="ARBA" id="ARBA00023163"/>
    </source>
</evidence>
<dbReference type="PROSITE" id="PS50110">
    <property type="entry name" value="RESPONSE_REGULATORY"/>
    <property type="match status" value="1"/>
</dbReference>
<dbReference type="Pfam" id="PF00072">
    <property type="entry name" value="Response_reg"/>
    <property type="match status" value="1"/>
</dbReference>
<keyword evidence="5" id="KW-0804">Transcription</keyword>
<dbReference type="InterPro" id="IPR011006">
    <property type="entry name" value="CheY-like_superfamily"/>
</dbReference>
<evidence type="ECO:0000256" key="4">
    <source>
        <dbReference type="ARBA" id="ARBA00023125"/>
    </source>
</evidence>
<evidence type="ECO:0000256" key="7">
    <source>
        <dbReference type="PROSITE-ProRule" id="PRU01091"/>
    </source>
</evidence>
<feature type="modified residue" description="4-aspartylphosphate" evidence="6">
    <location>
        <position position="51"/>
    </location>
</feature>
<evidence type="ECO:0000313" key="11">
    <source>
        <dbReference type="Proteomes" id="UP001321520"/>
    </source>
</evidence>
<dbReference type="Proteomes" id="UP001321520">
    <property type="component" value="Chromosome"/>
</dbReference>
<evidence type="ECO:0000256" key="2">
    <source>
        <dbReference type="ARBA" id="ARBA00023012"/>
    </source>
</evidence>
<protein>
    <submittedName>
        <fullName evidence="10">Response regulator transcription factor</fullName>
    </submittedName>
</protein>
<proteinExistence type="predicted"/>
<keyword evidence="2" id="KW-0902">Two-component regulatory system</keyword>
<dbReference type="PROSITE" id="PS51755">
    <property type="entry name" value="OMPR_PHOB"/>
    <property type="match status" value="1"/>
</dbReference>
<keyword evidence="4 7" id="KW-0238">DNA-binding</keyword>
<keyword evidence="3" id="KW-0805">Transcription regulation</keyword>
<accession>A0ABY9EF79</accession>
<gene>
    <name evidence="10" type="ORF">M8T91_01745</name>
</gene>
<dbReference type="SUPFAM" id="SSF46894">
    <property type="entry name" value="C-terminal effector domain of the bipartite response regulators"/>
    <property type="match status" value="1"/>
</dbReference>
<evidence type="ECO:0000259" key="8">
    <source>
        <dbReference type="PROSITE" id="PS50110"/>
    </source>
</evidence>
<dbReference type="Pfam" id="PF00486">
    <property type="entry name" value="Trans_reg_C"/>
    <property type="match status" value="1"/>
</dbReference>
<dbReference type="CDD" id="cd00383">
    <property type="entry name" value="trans_reg_C"/>
    <property type="match status" value="1"/>
</dbReference>
<dbReference type="InterPro" id="IPR001867">
    <property type="entry name" value="OmpR/PhoB-type_DNA-bd"/>
</dbReference>
<evidence type="ECO:0000256" key="6">
    <source>
        <dbReference type="PROSITE-ProRule" id="PRU00169"/>
    </source>
</evidence>
<dbReference type="InterPro" id="IPR016032">
    <property type="entry name" value="Sig_transdc_resp-reg_C-effctor"/>
</dbReference>
<dbReference type="SMART" id="SM00862">
    <property type="entry name" value="Trans_reg_C"/>
    <property type="match status" value="1"/>
</dbReference>
<keyword evidence="1 6" id="KW-0597">Phosphoprotein</keyword>